<feature type="transmembrane region" description="Helical" evidence="12">
    <location>
        <begin position="618"/>
        <end position="640"/>
    </location>
</feature>
<dbReference type="GO" id="GO:0001508">
    <property type="term" value="P:action potential"/>
    <property type="evidence" value="ECO:0007669"/>
    <property type="project" value="TreeGrafter"/>
</dbReference>
<keyword evidence="4 12" id="KW-0812">Transmembrane</keyword>
<feature type="compositionally biased region" description="Low complexity" evidence="11">
    <location>
        <begin position="816"/>
        <end position="826"/>
    </location>
</feature>
<evidence type="ECO:0000256" key="10">
    <source>
        <dbReference type="ARBA" id="ARBA00023303"/>
    </source>
</evidence>
<dbReference type="PANTHER" id="PTHR11537:SF254">
    <property type="entry name" value="POTASSIUM VOLTAGE-GATED CHANNEL PROTEIN SHAB"/>
    <property type="match status" value="1"/>
</dbReference>
<evidence type="ECO:0000256" key="12">
    <source>
        <dbReference type="SAM" id="Phobius"/>
    </source>
</evidence>
<evidence type="ECO:0000256" key="9">
    <source>
        <dbReference type="ARBA" id="ARBA00023136"/>
    </source>
</evidence>
<keyword evidence="10" id="KW-0407">Ion channel</keyword>
<protein>
    <recommendedName>
        <fullName evidence="13">Ion transport domain-containing protein</fullName>
    </recommendedName>
</protein>
<accession>A0A5A8C7Q6</accession>
<feature type="transmembrane region" description="Helical" evidence="12">
    <location>
        <begin position="494"/>
        <end position="516"/>
    </location>
</feature>
<evidence type="ECO:0000256" key="5">
    <source>
        <dbReference type="ARBA" id="ARBA00022826"/>
    </source>
</evidence>
<keyword evidence="5" id="KW-0631">Potassium channel</keyword>
<feature type="transmembrane region" description="Helical" evidence="12">
    <location>
        <begin position="557"/>
        <end position="578"/>
    </location>
</feature>
<feature type="region of interest" description="Disordered" evidence="11">
    <location>
        <begin position="331"/>
        <end position="418"/>
    </location>
</feature>
<proteinExistence type="predicted"/>
<keyword evidence="15" id="KW-1185">Reference proteome</keyword>
<evidence type="ECO:0000256" key="11">
    <source>
        <dbReference type="SAM" id="MobiDB-lite"/>
    </source>
</evidence>
<feature type="region of interest" description="Disordered" evidence="11">
    <location>
        <begin position="924"/>
        <end position="964"/>
    </location>
</feature>
<dbReference type="GO" id="GO:0008076">
    <property type="term" value="C:voltage-gated potassium channel complex"/>
    <property type="evidence" value="ECO:0007669"/>
    <property type="project" value="InterPro"/>
</dbReference>
<feature type="compositionally biased region" description="Low complexity" evidence="11">
    <location>
        <begin position="852"/>
        <end position="864"/>
    </location>
</feature>
<evidence type="ECO:0000256" key="2">
    <source>
        <dbReference type="ARBA" id="ARBA00022448"/>
    </source>
</evidence>
<keyword evidence="2" id="KW-0813">Transport</keyword>
<keyword evidence="8" id="KW-0406">Ion transport</keyword>
<comment type="subcellular location">
    <subcellularLocation>
        <location evidence="1">Membrane</location>
        <topology evidence="1">Multi-pass membrane protein</topology>
    </subcellularLocation>
</comment>
<feature type="compositionally biased region" description="Low complexity" evidence="11">
    <location>
        <begin position="924"/>
        <end position="934"/>
    </location>
</feature>
<keyword evidence="6" id="KW-0630">Potassium</keyword>
<evidence type="ECO:0000256" key="8">
    <source>
        <dbReference type="ARBA" id="ARBA00023065"/>
    </source>
</evidence>
<feature type="compositionally biased region" description="Basic and acidic residues" evidence="11">
    <location>
        <begin position="383"/>
        <end position="395"/>
    </location>
</feature>
<name>A0A5A8C7Q6_CAFRO</name>
<dbReference type="Proteomes" id="UP000323011">
    <property type="component" value="Unassembled WGS sequence"/>
</dbReference>
<feature type="region of interest" description="Disordered" evidence="11">
    <location>
        <begin position="170"/>
        <end position="201"/>
    </location>
</feature>
<feature type="region of interest" description="Disordered" evidence="11">
    <location>
        <begin position="807"/>
        <end position="864"/>
    </location>
</feature>
<feature type="transmembrane region" description="Helical" evidence="12">
    <location>
        <begin position="590"/>
        <end position="606"/>
    </location>
</feature>
<organism evidence="14 15">
    <name type="scientific">Cafeteria roenbergensis</name>
    <name type="common">Marine flagellate</name>
    <dbReference type="NCBI Taxonomy" id="33653"/>
    <lineage>
        <taxon>Eukaryota</taxon>
        <taxon>Sar</taxon>
        <taxon>Stramenopiles</taxon>
        <taxon>Bigyra</taxon>
        <taxon>Opalozoa</taxon>
        <taxon>Bicosoecida</taxon>
        <taxon>Cafeteriaceae</taxon>
        <taxon>Cafeteria</taxon>
    </lineage>
</organism>
<evidence type="ECO:0000256" key="7">
    <source>
        <dbReference type="ARBA" id="ARBA00022989"/>
    </source>
</evidence>
<dbReference type="PANTHER" id="PTHR11537">
    <property type="entry name" value="VOLTAGE-GATED POTASSIUM CHANNEL"/>
    <property type="match status" value="1"/>
</dbReference>
<comment type="caution">
    <text evidence="14">The sequence shown here is derived from an EMBL/GenBank/DDBJ whole genome shotgun (WGS) entry which is preliminary data.</text>
</comment>
<sequence>MRVSLRVRSWLRRSQAAVQRLVVYGKAPTPCMGMLRALFLLTIVLAVLAAFVETVEPFTVGLVQIEASNSSAFVGLAPELFPDPGDWGCEAQPASIIELIHASGAAMGFVIVAELAYLAVFSLEMALALWAARLEVHNTRHTPRLKRAQVHATAIRRGCSCIQAGPGGPRGSVAASRQSVAEPESPPLPSPVPSHRSSGEGSATGLRSFLFQLAASGSSMRRVVSVTALNRARVHAGAVQFGEVFGDDAVATMAFADGVPLRSLLAADASGLEPRSADGHAPRGSAGSDSADQLSADSPFVTSPLRGVALPLGPAASRASIGATALLRSSAREVNATGADSKRASARRTQRYDSFAVELRNRSSSSSTQRQPQEPGHVLGRRSRADSDLMDEVSRLEGSQMGEGRRASSAAGGALGGFPRGALPGEAGTSTVMALGRSFVLRGPTGAAAEESGATAGSRQAGMHSVEIMPEYLDVLPVDWFWTRVWALTRPERLLDALFLLPVVVWLASGLSPRVIGACVTGLNFWRVLRAARVAKVLRYYGGFRLLLEAFSRKFDALATSWLLCACGAVLLAGLIFVAEFGKDSEFDEMGSAVWWSVITLTTVGYGDKLPVQAAGKLVATVAAIVGIALFTLPSSALAAGFSEYMLERNDAAALAVQKLVDVVRRQKLRRPFKLLRAKADRVLLELIRRKEGDYPRYLKRKAAVRKLFGHCAGEQGEVFMVLAQAKKVEKRLRYVAQAHLTRHIAAGPGSGIPPLNLSAGAGTAAAWPEEATLTALQRFISNPAVVLARTHSSLTRADSISSLGLSATRGGGASGPSSSLGVPSPVQADRLPRTVAGPSSSSGRPPPPPARAASDRPAAPPRAAGFMRMPAALDEVADVLVSSPDGRPDRPASIHATASARDRSVRDLVRAASDVWSVPSPEAVVDAVTSSDSDWTDDDGRRSDDGDAGSPPAPGSDDSDRPE</sequence>
<dbReference type="SUPFAM" id="SSF81324">
    <property type="entry name" value="Voltage-gated potassium channels"/>
    <property type="match status" value="1"/>
</dbReference>
<dbReference type="AlphaFoldDB" id="A0A5A8C7Q6"/>
<dbReference type="EMBL" id="VLTN01000046">
    <property type="protein sequence ID" value="KAA0149146.1"/>
    <property type="molecule type" value="Genomic_DNA"/>
</dbReference>
<dbReference type="Gene3D" id="1.10.287.70">
    <property type="match status" value="1"/>
</dbReference>
<keyword evidence="9 12" id="KW-0472">Membrane</keyword>
<feature type="compositionally biased region" description="Polar residues" evidence="11">
    <location>
        <begin position="287"/>
        <end position="296"/>
    </location>
</feature>
<evidence type="ECO:0000313" key="15">
    <source>
        <dbReference type="Proteomes" id="UP000323011"/>
    </source>
</evidence>
<feature type="transmembrane region" description="Helical" evidence="12">
    <location>
        <begin position="34"/>
        <end position="52"/>
    </location>
</feature>
<gene>
    <name evidence="14" type="ORF">FNF29_06234</name>
</gene>
<feature type="domain" description="Ion transport" evidence="13">
    <location>
        <begin position="488"/>
        <end position="638"/>
    </location>
</feature>
<evidence type="ECO:0000256" key="4">
    <source>
        <dbReference type="ARBA" id="ARBA00022692"/>
    </source>
</evidence>
<evidence type="ECO:0000256" key="6">
    <source>
        <dbReference type="ARBA" id="ARBA00022958"/>
    </source>
</evidence>
<keyword evidence="3" id="KW-0633">Potassium transport</keyword>
<dbReference type="GO" id="GO:0005249">
    <property type="term" value="F:voltage-gated potassium channel activity"/>
    <property type="evidence" value="ECO:0007669"/>
    <property type="project" value="InterPro"/>
</dbReference>
<evidence type="ECO:0000259" key="13">
    <source>
        <dbReference type="Pfam" id="PF00520"/>
    </source>
</evidence>
<dbReference type="InterPro" id="IPR028325">
    <property type="entry name" value="VG_K_chnl"/>
</dbReference>
<dbReference type="PRINTS" id="PR00169">
    <property type="entry name" value="KCHANNEL"/>
</dbReference>
<keyword evidence="7 12" id="KW-1133">Transmembrane helix</keyword>
<evidence type="ECO:0000256" key="3">
    <source>
        <dbReference type="ARBA" id="ARBA00022538"/>
    </source>
</evidence>
<dbReference type="Pfam" id="PF00520">
    <property type="entry name" value="Ion_trans"/>
    <property type="match status" value="1"/>
</dbReference>
<evidence type="ECO:0000256" key="1">
    <source>
        <dbReference type="ARBA" id="ARBA00004141"/>
    </source>
</evidence>
<reference evidence="14 15" key="1">
    <citation type="submission" date="2019-07" db="EMBL/GenBank/DDBJ databases">
        <title>Genomes of Cafeteria roenbergensis.</title>
        <authorList>
            <person name="Fischer M.G."/>
            <person name="Hackl T."/>
            <person name="Roman M."/>
        </authorList>
    </citation>
    <scope>NUCLEOTIDE SEQUENCE [LARGE SCALE GENOMIC DNA]</scope>
    <source>
        <strain evidence="14 15">BVI</strain>
    </source>
</reference>
<evidence type="ECO:0000313" key="14">
    <source>
        <dbReference type="EMBL" id="KAA0149146.1"/>
    </source>
</evidence>
<dbReference type="InterPro" id="IPR005821">
    <property type="entry name" value="Ion_trans_dom"/>
</dbReference>
<feature type="region of interest" description="Disordered" evidence="11">
    <location>
        <begin position="272"/>
        <end position="298"/>
    </location>
</feature>
<feature type="region of interest" description="Disordered" evidence="11">
    <location>
        <begin position="882"/>
        <end position="905"/>
    </location>
</feature>